<dbReference type="EMBL" id="VRMN01000002">
    <property type="protein sequence ID" value="KAA8496845.1"/>
    <property type="molecule type" value="Genomic_DNA"/>
</dbReference>
<dbReference type="InterPro" id="IPR051338">
    <property type="entry name" value="NodU/CmcH_Carbamoyltrnsfr"/>
</dbReference>
<dbReference type="Gene3D" id="3.90.870.20">
    <property type="entry name" value="Carbamoyltransferase, C-terminal domain"/>
    <property type="match status" value="1"/>
</dbReference>
<dbReference type="CDD" id="cd24033">
    <property type="entry name" value="ASKHA_NBD_NodU_CmcH-like_N"/>
    <property type="match status" value="1"/>
</dbReference>
<dbReference type="SUPFAM" id="SSF53067">
    <property type="entry name" value="Actin-like ATPase domain"/>
    <property type="match status" value="1"/>
</dbReference>
<dbReference type="GO" id="GO:0003824">
    <property type="term" value="F:catalytic activity"/>
    <property type="evidence" value="ECO:0007669"/>
    <property type="project" value="InterPro"/>
</dbReference>
<dbReference type="InterPro" id="IPR043129">
    <property type="entry name" value="ATPase_NBD"/>
</dbReference>
<sequence>MYAAWCLLLAAPSERATTFQRHHGVHASPRSRSRPGSRAVIVMAARDRKVVLGLCKYSHDSSVAVVDAETGQLLFAAAKERLTRRKHDGGPVGQLVEHALDSLGLSLDAVELVVSNNHHFRISDYEKRLPFAAAIGYVEEDALDSWNTLASCKARKMEISHHIAHLFSTAPYSGFKDEHLVIVMDGMGEAFREFARSRGDGDTGSCDYATELNSMPDSVQAQWMPPLAVLNTAEYGHREAESVYRVKNGMRDVSLEFKRFARENSPPELYNHGFENMDSLGAVYSRISSHIFGDWNACGKVQGLASYAVEKSERLRRTNKPFMRGSLLDGSFRVEWEHLASLANTNRWSESKKNPDLFSQYVCDAAQVQLDLETVVLDLLHGMQKRTGIRHVALAGGVALNSTMNGRIIRECGFEEVYISPFPGDEGIAIGCAMYGYSSIHTNSAECLTQASMSPYLGREYGKEEIDEAVSLHAAWLDRVKVKKAELFSCVAEMLAEGKVVAWFQGRAEVGARALGNRSILADPRNASMVDRINVNIKQRETFRPFAPSVLSEHVADYFEADQPNISPYMSVTVPVLKEKRAVVPAITHIDGTARLQTVSRVQNERFYRLIEAFMDLTGVPMLLNTSLNIAGEPIVETPIDCIRAFLASAIDVLVLGDDVYTKRAPTRALRDSLVRVVDQTYFRVEQTRNMEGDVSYTHMVVDRGDGLETRIKFDCAEEYELFNLLFTGEFMHGSATDEPTPVDVIIDNCLEDEDVLEEQVIQLLESLSEKRLIVIE</sequence>
<organism evidence="4 5">
    <name type="scientific">Porphyridium purpureum</name>
    <name type="common">Red alga</name>
    <name type="synonym">Porphyridium cruentum</name>
    <dbReference type="NCBI Taxonomy" id="35688"/>
    <lineage>
        <taxon>Eukaryota</taxon>
        <taxon>Rhodophyta</taxon>
        <taxon>Bangiophyceae</taxon>
        <taxon>Porphyridiales</taxon>
        <taxon>Porphyridiaceae</taxon>
        <taxon>Porphyridium</taxon>
    </lineage>
</organism>
<name>A0A5J4Z0A1_PORPP</name>
<reference evidence="5" key="1">
    <citation type="journal article" date="2019" name="Nat. Commun.">
        <title>Expansion of phycobilisome linker gene families in mesophilic red algae.</title>
        <authorList>
            <person name="Lee J."/>
            <person name="Kim D."/>
            <person name="Bhattacharya D."/>
            <person name="Yoon H.S."/>
        </authorList>
    </citation>
    <scope>NUCLEOTIDE SEQUENCE [LARGE SCALE GENOMIC DNA]</scope>
    <source>
        <strain evidence="5">CCMP 1328</strain>
    </source>
</reference>
<dbReference type="OrthoDB" id="414294at2759"/>
<dbReference type="Pfam" id="PF16861">
    <property type="entry name" value="Carbam_trans_C"/>
    <property type="match status" value="1"/>
</dbReference>
<dbReference type="Gene3D" id="3.30.420.40">
    <property type="match status" value="1"/>
</dbReference>
<comment type="caution">
    <text evidence="4">The sequence shown here is derived from an EMBL/GenBank/DDBJ whole genome shotgun (WGS) entry which is preliminary data.</text>
</comment>
<evidence type="ECO:0000313" key="5">
    <source>
        <dbReference type="Proteomes" id="UP000324585"/>
    </source>
</evidence>
<dbReference type="PANTHER" id="PTHR34847:SF1">
    <property type="entry name" value="NODULATION PROTEIN U"/>
    <property type="match status" value="1"/>
</dbReference>
<dbReference type="AlphaFoldDB" id="A0A5J4Z0A1"/>
<dbReference type="Pfam" id="PF02543">
    <property type="entry name" value="Carbam_trans_N"/>
    <property type="match status" value="2"/>
</dbReference>
<protein>
    <submittedName>
        <fullName evidence="4">Nodulation protein NolNO</fullName>
    </submittedName>
</protein>
<dbReference type="OMA" id="NHGFENM"/>
<evidence type="ECO:0000313" key="4">
    <source>
        <dbReference type="EMBL" id="KAA8496845.1"/>
    </source>
</evidence>
<proteinExistence type="inferred from homology"/>
<evidence type="ECO:0000259" key="3">
    <source>
        <dbReference type="Pfam" id="PF16861"/>
    </source>
</evidence>
<accession>A0A5J4Z0A1</accession>
<feature type="domain" description="Carbamoyltransferase" evidence="2">
    <location>
        <begin position="161"/>
        <end position="434"/>
    </location>
</feature>
<evidence type="ECO:0000259" key="2">
    <source>
        <dbReference type="Pfam" id="PF02543"/>
    </source>
</evidence>
<dbReference type="Proteomes" id="UP000324585">
    <property type="component" value="Unassembled WGS sequence"/>
</dbReference>
<feature type="domain" description="Carbamoyltransferase" evidence="2">
    <location>
        <begin position="51"/>
        <end position="118"/>
    </location>
</feature>
<dbReference type="InterPro" id="IPR031730">
    <property type="entry name" value="Carbam_trans_C"/>
</dbReference>
<gene>
    <name evidence="4" type="ORF">FVE85_0574</name>
</gene>
<dbReference type="InterPro" id="IPR038152">
    <property type="entry name" value="Carbam_trans_C_sf"/>
</dbReference>
<keyword evidence="5" id="KW-1185">Reference proteome</keyword>
<evidence type="ECO:0000256" key="1">
    <source>
        <dbReference type="ARBA" id="ARBA00006129"/>
    </source>
</evidence>
<comment type="similarity">
    <text evidence="1">Belongs to the NodU/CmcH family.</text>
</comment>
<dbReference type="PANTHER" id="PTHR34847">
    <property type="entry name" value="NODULATION PROTEIN U"/>
    <property type="match status" value="1"/>
</dbReference>
<dbReference type="InterPro" id="IPR003696">
    <property type="entry name" value="Carbtransf_dom"/>
</dbReference>
<feature type="domain" description="Carbamoyltransferase C-terminal" evidence="3">
    <location>
        <begin position="492"/>
        <end position="662"/>
    </location>
</feature>